<feature type="region of interest" description="Disordered" evidence="1">
    <location>
        <begin position="75"/>
        <end position="111"/>
    </location>
</feature>
<reference evidence="2" key="2">
    <citation type="submission" date="2023-06" db="EMBL/GenBank/DDBJ databases">
        <authorList>
            <person name="Swenson N.G."/>
            <person name="Wegrzyn J.L."/>
            <person name="Mcevoy S.L."/>
        </authorList>
    </citation>
    <scope>NUCLEOTIDE SEQUENCE</scope>
    <source>
        <strain evidence="2">NS2018</strain>
        <tissue evidence="2">Leaf</tissue>
    </source>
</reference>
<feature type="compositionally biased region" description="Basic and acidic residues" evidence="1">
    <location>
        <begin position="90"/>
        <end position="99"/>
    </location>
</feature>
<accession>A0AA39TFA0</accession>
<evidence type="ECO:0000256" key="1">
    <source>
        <dbReference type="SAM" id="MobiDB-lite"/>
    </source>
</evidence>
<proteinExistence type="predicted"/>
<organism evidence="2 3">
    <name type="scientific">Acer saccharum</name>
    <name type="common">Sugar maple</name>
    <dbReference type="NCBI Taxonomy" id="4024"/>
    <lineage>
        <taxon>Eukaryota</taxon>
        <taxon>Viridiplantae</taxon>
        <taxon>Streptophyta</taxon>
        <taxon>Embryophyta</taxon>
        <taxon>Tracheophyta</taxon>
        <taxon>Spermatophyta</taxon>
        <taxon>Magnoliopsida</taxon>
        <taxon>eudicotyledons</taxon>
        <taxon>Gunneridae</taxon>
        <taxon>Pentapetalae</taxon>
        <taxon>rosids</taxon>
        <taxon>malvids</taxon>
        <taxon>Sapindales</taxon>
        <taxon>Sapindaceae</taxon>
        <taxon>Hippocastanoideae</taxon>
        <taxon>Acereae</taxon>
        <taxon>Acer</taxon>
    </lineage>
</organism>
<feature type="region of interest" description="Disordered" evidence="1">
    <location>
        <begin position="143"/>
        <end position="170"/>
    </location>
</feature>
<reference evidence="2" key="1">
    <citation type="journal article" date="2022" name="Plant J.">
        <title>Strategies of tolerance reflected in two North American maple genomes.</title>
        <authorList>
            <person name="McEvoy S.L."/>
            <person name="Sezen U.U."/>
            <person name="Trouern-Trend A."/>
            <person name="McMahon S.M."/>
            <person name="Schaberg P.G."/>
            <person name="Yang J."/>
            <person name="Wegrzyn J.L."/>
            <person name="Swenson N.G."/>
        </authorList>
    </citation>
    <scope>NUCLEOTIDE SEQUENCE</scope>
    <source>
        <strain evidence="2">NS2018</strain>
    </source>
</reference>
<feature type="compositionally biased region" description="Basic and acidic residues" evidence="1">
    <location>
        <begin position="143"/>
        <end position="161"/>
    </location>
</feature>
<keyword evidence="3" id="KW-1185">Reference proteome</keyword>
<sequence>MWDPPEPNPLKEGLGWDKCTRGRKNLHAPGATLTHAECCTSTNHNLPPHAPHPTNSAFIQLSQPTQLSNSAEIQDRRQGAAATATVTLDVQRRPRRSIDDGDDGDVEDGNDRRAGEVSTVLLRSHHHQTVQLLGGSLRRRRRCNGDRCSDDGDAKSRREAGRFGGGESGGGRWKPRLLVDRCRLRRRRRRCSSAIAAAHPASPSPSPLHPVVDLDLTELDSWVGWLSWMNG</sequence>
<evidence type="ECO:0000313" key="3">
    <source>
        <dbReference type="Proteomes" id="UP001168877"/>
    </source>
</evidence>
<gene>
    <name evidence="2" type="ORF">LWI29_019882</name>
</gene>
<protein>
    <submittedName>
        <fullName evidence="2">Uncharacterized protein</fullName>
    </submittedName>
</protein>
<dbReference type="EMBL" id="JAUESC010000002">
    <property type="protein sequence ID" value="KAK0604829.1"/>
    <property type="molecule type" value="Genomic_DNA"/>
</dbReference>
<comment type="caution">
    <text evidence="2">The sequence shown here is derived from an EMBL/GenBank/DDBJ whole genome shotgun (WGS) entry which is preliminary data.</text>
</comment>
<evidence type="ECO:0000313" key="2">
    <source>
        <dbReference type="EMBL" id="KAK0604829.1"/>
    </source>
</evidence>
<name>A0AA39TFA0_ACESA</name>
<dbReference type="AlphaFoldDB" id="A0AA39TFA0"/>
<dbReference type="Proteomes" id="UP001168877">
    <property type="component" value="Unassembled WGS sequence"/>
</dbReference>